<dbReference type="AlphaFoldDB" id="A0AAD9JDN1"/>
<name>A0AAD9JDN1_9ANNE</name>
<dbReference type="InterPro" id="IPR052654">
    <property type="entry name" value="CS_Sulfotransferase"/>
</dbReference>
<accession>A0AAD9JDN1</accession>
<proteinExistence type="predicted"/>
<dbReference type="GO" id="GO:0019319">
    <property type="term" value="P:hexose biosynthetic process"/>
    <property type="evidence" value="ECO:0007669"/>
    <property type="project" value="TreeGrafter"/>
</dbReference>
<dbReference type="PANTHER" id="PTHR15723">
    <property type="entry name" value="CARBOHYDRATE SULFOTRANSFERASE 15"/>
    <property type="match status" value="1"/>
</dbReference>
<gene>
    <name evidence="1" type="ORF">LSH36_406g02061</name>
</gene>
<reference evidence="1" key="1">
    <citation type="journal article" date="2023" name="Mol. Biol. Evol.">
        <title>Third-Generation Sequencing Reveals the Adaptive Role of the Epigenome in Three Deep-Sea Polychaetes.</title>
        <authorList>
            <person name="Perez M."/>
            <person name="Aroh O."/>
            <person name="Sun Y."/>
            <person name="Lan Y."/>
            <person name="Juniper S.K."/>
            <person name="Young C.R."/>
            <person name="Angers B."/>
            <person name="Qian P.Y."/>
        </authorList>
    </citation>
    <scope>NUCLEOTIDE SEQUENCE</scope>
    <source>
        <strain evidence="1">P08H-3</strain>
    </source>
</reference>
<dbReference type="GO" id="GO:0050659">
    <property type="term" value="F:N-acetylgalactosamine 4-sulfate 6-O-sulfotransferase activity"/>
    <property type="evidence" value="ECO:0007669"/>
    <property type="project" value="TreeGrafter"/>
</dbReference>
<dbReference type="EMBL" id="JAODUP010000406">
    <property type="protein sequence ID" value="KAK2150410.1"/>
    <property type="molecule type" value="Genomic_DNA"/>
</dbReference>
<keyword evidence="2" id="KW-1185">Reference proteome</keyword>
<comment type="caution">
    <text evidence="1">The sequence shown here is derived from an EMBL/GenBank/DDBJ whole genome shotgun (WGS) entry which is preliminary data.</text>
</comment>
<evidence type="ECO:0000313" key="2">
    <source>
        <dbReference type="Proteomes" id="UP001208570"/>
    </source>
</evidence>
<dbReference type="Proteomes" id="UP001208570">
    <property type="component" value="Unassembled WGS sequence"/>
</dbReference>
<sequence length="163" mass="18613">MMSRAGQNAAAGRIRPAGLRLSTPAVDSAMKVACCHCQIEVYMKPKLAKTKLTIFEGELSPDQERQVAESQITNKSPQTTMMYDETRQLLKDFFLPYNRRLAQLLGELSPDQERQVAESQITNKSPQTTMMYDETRQLLKDFFLPYNRRLAQLLGDPAFSWGY</sequence>
<dbReference type="PANTHER" id="PTHR15723:SF0">
    <property type="entry name" value="CARBOHYDRATE SULFOTRANSFERASE 15"/>
    <property type="match status" value="1"/>
</dbReference>
<evidence type="ECO:0000313" key="1">
    <source>
        <dbReference type="EMBL" id="KAK2150410.1"/>
    </source>
</evidence>
<organism evidence="1 2">
    <name type="scientific">Paralvinella palmiformis</name>
    <dbReference type="NCBI Taxonomy" id="53620"/>
    <lineage>
        <taxon>Eukaryota</taxon>
        <taxon>Metazoa</taxon>
        <taxon>Spiralia</taxon>
        <taxon>Lophotrochozoa</taxon>
        <taxon>Annelida</taxon>
        <taxon>Polychaeta</taxon>
        <taxon>Sedentaria</taxon>
        <taxon>Canalipalpata</taxon>
        <taxon>Terebellida</taxon>
        <taxon>Terebelliformia</taxon>
        <taxon>Alvinellidae</taxon>
        <taxon>Paralvinella</taxon>
    </lineage>
</organism>
<protein>
    <submittedName>
        <fullName evidence="1">Uncharacterized protein</fullName>
    </submittedName>
</protein>